<name>A0A1J4NRE0_9ACTN</name>
<feature type="transmembrane region" description="Helical" evidence="5">
    <location>
        <begin position="101"/>
        <end position="119"/>
    </location>
</feature>
<evidence type="ECO:0008006" key="8">
    <source>
        <dbReference type="Google" id="ProtNLM"/>
    </source>
</evidence>
<gene>
    <name evidence="6" type="ORF">WN71_025755</name>
</gene>
<dbReference type="Proteomes" id="UP000034196">
    <property type="component" value="Unassembled WGS sequence"/>
</dbReference>
<evidence type="ECO:0000313" key="7">
    <source>
        <dbReference type="Proteomes" id="UP000034196"/>
    </source>
</evidence>
<dbReference type="AlphaFoldDB" id="A0A1J4NRE0"/>
<proteinExistence type="predicted"/>
<evidence type="ECO:0000256" key="4">
    <source>
        <dbReference type="ARBA" id="ARBA00023136"/>
    </source>
</evidence>
<keyword evidence="7" id="KW-1185">Reference proteome</keyword>
<evidence type="ECO:0000313" key="6">
    <source>
        <dbReference type="EMBL" id="OIJ65009.1"/>
    </source>
</evidence>
<organism evidence="6 7">
    <name type="scientific">Streptomyces mangrovisoli</name>
    <dbReference type="NCBI Taxonomy" id="1428628"/>
    <lineage>
        <taxon>Bacteria</taxon>
        <taxon>Bacillati</taxon>
        <taxon>Actinomycetota</taxon>
        <taxon>Actinomycetes</taxon>
        <taxon>Kitasatosporales</taxon>
        <taxon>Streptomycetaceae</taxon>
        <taxon>Streptomyces</taxon>
    </lineage>
</organism>
<reference evidence="6" key="1">
    <citation type="submission" date="2016-10" db="EMBL/GenBank/DDBJ databases">
        <title>Genome sequence of Streptomyces mangrovisoli MUSC 149.</title>
        <authorList>
            <person name="Lee L.-H."/>
            <person name="Ser H.-L."/>
        </authorList>
    </citation>
    <scope>NUCLEOTIDE SEQUENCE [LARGE SCALE GENOMIC DNA]</scope>
    <source>
        <strain evidence="6">MUSC 149</strain>
    </source>
</reference>
<dbReference type="STRING" id="1428628.WN71_025755"/>
<feature type="transmembrane region" description="Helical" evidence="5">
    <location>
        <begin position="60"/>
        <end position="81"/>
    </location>
</feature>
<dbReference type="GO" id="GO:0016020">
    <property type="term" value="C:membrane"/>
    <property type="evidence" value="ECO:0007669"/>
    <property type="project" value="UniProtKB-SubCell"/>
</dbReference>
<evidence type="ECO:0000256" key="3">
    <source>
        <dbReference type="ARBA" id="ARBA00022989"/>
    </source>
</evidence>
<accession>A0A1J4NRE0</accession>
<evidence type="ECO:0000256" key="1">
    <source>
        <dbReference type="ARBA" id="ARBA00004141"/>
    </source>
</evidence>
<sequence>MRITLGVVYIWFGALKLSGHTPVADLVREAVPFPTPDWFVPALGAMEIALGLWFLTGRALLYAAPVFTLHMAGTFGVLLFVPGQAFVDHQLWELTMTGEFVVKNLVLLTAGLLVCLATVPTSPSFASRVPDPAQRLPESVQP</sequence>
<dbReference type="RefSeq" id="WP_052743045.1">
    <property type="nucleotide sequence ID" value="NZ_LAVA02000066.1"/>
</dbReference>
<keyword evidence="2 5" id="KW-0812">Transmembrane</keyword>
<dbReference type="InterPro" id="IPR032808">
    <property type="entry name" value="DoxX"/>
</dbReference>
<keyword evidence="3 5" id="KW-1133">Transmembrane helix</keyword>
<evidence type="ECO:0000256" key="5">
    <source>
        <dbReference type="SAM" id="Phobius"/>
    </source>
</evidence>
<keyword evidence="4 5" id="KW-0472">Membrane</keyword>
<comment type="subcellular location">
    <subcellularLocation>
        <location evidence="1">Membrane</location>
        <topology evidence="1">Multi-pass membrane protein</topology>
    </subcellularLocation>
</comment>
<evidence type="ECO:0000256" key="2">
    <source>
        <dbReference type="ARBA" id="ARBA00022692"/>
    </source>
</evidence>
<feature type="transmembrane region" description="Helical" evidence="5">
    <location>
        <begin position="38"/>
        <end position="55"/>
    </location>
</feature>
<protein>
    <recommendedName>
        <fullName evidence="8">DoxX family protein</fullName>
    </recommendedName>
</protein>
<dbReference type="EMBL" id="LAVA02000066">
    <property type="protein sequence ID" value="OIJ65009.1"/>
    <property type="molecule type" value="Genomic_DNA"/>
</dbReference>
<dbReference type="Pfam" id="PF07681">
    <property type="entry name" value="DoxX"/>
    <property type="match status" value="1"/>
</dbReference>
<comment type="caution">
    <text evidence="6">The sequence shown here is derived from an EMBL/GenBank/DDBJ whole genome shotgun (WGS) entry which is preliminary data.</text>
</comment>